<comment type="caution">
    <text evidence="2">The sequence shown here is derived from an EMBL/GenBank/DDBJ whole genome shotgun (WGS) entry which is preliminary data.</text>
</comment>
<sequence length="187" mass="19199">MAALAVAGLGGCGSLAAPGSVDMGRLRELGVSPDLVYLVDLPGHELAEQSLGVVNEEGFGAFYASPEGRQVELRVDRGTFDDEMCAAVPVEAAPPDAEVVCDHDDVGWYRLAGDRQEYVVLRGDALIRLSGRAADVGRAALKAAVAGARPATDDENATPPPARVPVERGDLPTAGDGAPNNEVAPGG</sequence>
<dbReference type="EMBL" id="BOOC01000006">
    <property type="protein sequence ID" value="GIH39189.1"/>
    <property type="molecule type" value="Genomic_DNA"/>
</dbReference>
<reference evidence="2 3" key="1">
    <citation type="submission" date="2021-01" db="EMBL/GenBank/DDBJ databases">
        <title>Whole genome shotgun sequence of Microbispora corallina NBRC 16416.</title>
        <authorList>
            <person name="Komaki H."/>
            <person name="Tamura T."/>
        </authorList>
    </citation>
    <scope>NUCLEOTIDE SEQUENCE [LARGE SCALE GENOMIC DNA]</scope>
    <source>
        <strain evidence="2 3">NBRC 16416</strain>
    </source>
</reference>
<keyword evidence="3" id="KW-1185">Reference proteome</keyword>
<accession>A0ABQ4FWJ8</accession>
<evidence type="ECO:0000313" key="3">
    <source>
        <dbReference type="Proteomes" id="UP000603904"/>
    </source>
</evidence>
<evidence type="ECO:0000313" key="2">
    <source>
        <dbReference type="EMBL" id="GIH39189.1"/>
    </source>
</evidence>
<organism evidence="2 3">
    <name type="scientific">Microbispora corallina</name>
    <dbReference type="NCBI Taxonomy" id="83302"/>
    <lineage>
        <taxon>Bacteria</taxon>
        <taxon>Bacillati</taxon>
        <taxon>Actinomycetota</taxon>
        <taxon>Actinomycetes</taxon>
        <taxon>Streptosporangiales</taxon>
        <taxon>Streptosporangiaceae</taxon>
        <taxon>Microbispora</taxon>
    </lineage>
</organism>
<gene>
    <name evidence="2" type="ORF">Mco01_21890</name>
</gene>
<evidence type="ECO:0000256" key="1">
    <source>
        <dbReference type="SAM" id="MobiDB-lite"/>
    </source>
</evidence>
<protein>
    <submittedName>
        <fullName evidence="2">Membrane protein</fullName>
    </submittedName>
</protein>
<feature type="region of interest" description="Disordered" evidence="1">
    <location>
        <begin position="146"/>
        <end position="187"/>
    </location>
</feature>
<dbReference type="Proteomes" id="UP000603904">
    <property type="component" value="Unassembled WGS sequence"/>
</dbReference>
<name>A0ABQ4FWJ8_9ACTN</name>
<proteinExistence type="predicted"/>